<protein>
    <submittedName>
        <fullName evidence="1">Uncharacterized protein</fullName>
    </submittedName>
</protein>
<reference evidence="1 2" key="1">
    <citation type="journal article" date="2015" name="Sci. Rep.">
        <title>Chromosome-level genome map provides insights into diverse defense mechanisms in the medicinal fungus Ganoderma sinense.</title>
        <authorList>
            <person name="Zhu Y."/>
            <person name="Xu J."/>
            <person name="Sun C."/>
            <person name="Zhou S."/>
            <person name="Xu H."/>
            <person name="Nelson D.R."/>
            <person name="Qian J."/>
            <person name="Song J."/>
            <person name="Luo H."/>
            <person name="Xiang L."/>
            <person name="Li Y."/>
            <person name="Xu Z."/>
            <person name="Ji A."/>
            <person name="Wang L."/>
            <person name="Lu S."/>
            <person name="Hayward A."/>
            <person name="Sun W."/>
            <person name="Li X."/>
            <person name="Schwartz D.C."/>
            <person name="Wang Y."/>
            <person name="Chen S."/>
        </authorList>
    </citation>
    <scope>NUCLEOTIDE SEQUENCE [LARGE SCALE GENOMIC DNA]</scope>
    <source>
        <strain evidence="1 2">ZZ0214-1</strain>
    </source>
</reference>
<accession>A0A2G8SIN5</accession>
<evidence type="ECO:0000313" key="1">
    <source>
        <dbReference type="EMBL" id="PIL33621.1"/>
    </source>
</evidence>
<name>A0A2G8SIN5_9APHY</name>
<evidence type="ECO:0000313" key="2">
    <source>
        <dbReference type="Proteomes" id="UP000230002"/>
    </source>
</evidence>
<proteinExistence type="predicted"/>
<organism evidence="1 2">
    <name type="scientific">Ganoderma sinense ZZ0214-1</name>
    <dbReference type="NCBI Taxonomy" id="1077348"/>
    <lineage>
        <taxon>Eukaryota</taxon>
        <taxon>Fungi</taxon>
        <taxon>Dikarya</taxon>
        <taxon>Basidiomycota</taxon>
        <taxon>Agaricomycotina</taxon>
        <taxon>Agaricomycetes</taxon>
        <taxon>Polyporales</taxon>
        <taxon>Polyporaceae</taxon>
        <taxon>Ganoderma</taxon>
    </lineage>
</organism>
<keyword evidence="2" id="KW-1185">Reference proteome</keyword>
<dbReference type="AlphaFoldDB" id="A0A2G8SIN5"/>
<dbReference type="EMBL" id="AYKW01000007">
    <property type="protein sequence ID" value="PIL33621.1"/>
    <property type="molecule type" value="Genomic_DNA"/>
</dbReference>
<dbReference type="Proteomes" id="UP000230002">
    <property type="component" value="Unassembled WGS sequence"/>
</dbReference>
<comment type="caution">
    <text evidence="1">The sequence shown here is derived from an EMBL/GenBank/DDBJ whole genome shotgun (WGS) entry which is preliminary data.</text>
</comment>
<gene>
    <name evidence="1" type="ORF">GSI_04244</name>
</gene>
<sequence length="319" mass="35091">MSTPSVHDDRKQVLELYTALYNRSTEMAETLEGFISDCRLVSVPRENWVSTLVPIVVESVATHRADLDRRLGSAIAESNQSTAECGASLEGFTATNSRMLLCVSSMVQQFQKHRSLLLTKDRQRLQHAITTLRNDLSIGIAHGRHLRSEFDAICHSLQLLCISDPEICNPASMEPAAVRARLTLPLALVVHVAGQREDLMRTARKVLDAAIGWHDDVAADERHSLVHELASLGAAMDRQAMMQQNAIRAISDERSAQNDSSFFVHGPGDEVVQVRDLLDAVVRLGSLKELLGAFLEGQGCVSESLAMVSRDLAETLDML</sequence>